<dbReference type="OrthoDB" id="9800958at2"/>
<dbReference type="GO" id="GO:0071555">
    <property type="term" value="P:cell wall organization"/>
    <property type="evidence" value="ECO:0007669"/>
    <property type="project" value="UniProtKB-KW"/>
</dbReference>
<dbReference type="AlphaFoldDB" id="A0A8G2FHV6"/>
<dbReference type="GO" id="GO:0008360">
    <property type="term" value="P:regulation of cell shape"/>
    <property type="evidence" value="ECO:0007669"/>
    <property type="project" value="UniProtKB-KW"/>
</dbReference>
<dbReference type="PANTHER" id="PTHR43024:SF1">
    <property type="entry name" value="UDP-N-ACETYLMURAMOYL-TRIPEPTIDE--D-ALANYL-D-ALANINE LIGASE"/>
    <property type="match status" value="1"/>
</dbReference>
<keyword evidence="3 10" id="KW-0132">Cell division</keyword>
<dbReference type="HAMAP" id="MF_02019">
    <property type="entry name" value="MurF"/>
    <property type="match status" value="1"/>
</dbReference>
<keyword evidence="2 10" id="KW-0436">Ligase</keyword>
<evidence type="ECO:0000256" key="2">
    <source>
        <dbReference type="ARBA" id="ARBA00022598"/>
    </source>
</evidence>
<dbReference type="InterPro" id="IPR036615">
    <property type="entry name" value="Mur_ligase_C_dom_sf"/>
</dbReference>
<evidence type="ECO:0000256" key="3">
    <source>
        <dbReference type="ARBA" id="ARBA00022618"/>
    </source>
</evidence>
<dbReference type="Pfam" id="PF08245">
    <property type="entry name" value="Mur_ligase_M"/>
    <property type="match status" value="1"/>
</dbReference>
<evidence type="ECO:0000256" key="5">
    <source>
        <dbReference type="ARBA" id="ARBA00022840"/>
    </source>
</evidence>
<dbReference type="GO" id="GO:0005737">
    <property type="term" value="C:cytoplasm"/>
    <property type="evidence" value="ECO:0007669"/>
    <property type="project" value="UniProtKB-SubCell"/>
</dbReference>
<comment type="similarity">
    <text evidence="10">Belongs to the MurCDEF family. MurF subfamily.</text>
</comment>
<organism evidence="15 16">
    <name type="scientific">Acidiphilium rubrum</name>
    <dbReference type="NCBI Taxonomy" id="526"/>
    <lineage>
        <taxon>Bacteria</taxon>
        <taxon>Pseudomonadati</taxon>
        <taxon>Pseudomonadota</taxon>
        <taxon>Alphaproteobacteria</taxon>
        <taxon>Acetobacterales</taxon>
        <taxon>Acidocellaceae</taxon>
        <taxon>Acidiphilium</taxon>
    </lineage>
</organism>
<dbReference type="SUPFAM" id="SSF53244">
    <property type="entry name" value="MurD-like peptide ligases, peptide-binding domain"/>
    <property type="match status" value="1"/>
</dbReference>
<keyword evidence="6 10" id="KW-0133">Cell shape</keyword>
<gene>
    <name evidence="10" type="primary">murF</name>
    <name evidence="15" type="ORF">SAMN05421828_12738</name>
</gene>
<keyword evidence="5 10" id="KW-0067">ATP-binding</keyword>
<dbReference type="Gene3D" id="3.40.1190.10">
    <property type="entry name" value="Mur-like, catalytic domain"/>
    <property type="match status" value="1"/>
</dbReference>
<evidence type="ECO:0000313" key="16">
    <source>
        <dbReference type="Proteomes" id="UP000186308"/>
    </source>
</evidence>
<dbReference type="PANTHER" id="PTHR43024">
    <property type="entry name" value="UDP-N-ACETYLMURAMOYL-TRIPEPTIDE--D-ALANYL-D-ALANINE LIGASE"/>
    <property type="match status" value="1"/>
</dbReference>
<evidence type="ECO:0000259" key="12">
    <source>
        <dbReference type="Pfam" id="PF01225"/>
    </source>
</evidence>
<dbReference type="RefSeq" id="WP_029312956.1">
    <property type="nucleotide sequence ID" value="NZ_FTNE01000027.1"/>
</dbReference>
<dbReference type="InterPro" id="IPR000713">
    <property type="entry name" value="Mur_ligase_N"/>
</dbReference>
<dbReference type="GO" id="GO:0051301">
    <property type="term" value="P:cell division"/>
    <property type="evidence" value="ECO:0007669"/>
    <property type="project" value="UniProtKB-KW"/>
</dbReference>
<feature type="domain" description="Mur ligase C-terminal" evidence="13">
    <location>
        <begin position="326"/>
        <end position="435"/>
    </location>
</feature>
<dbReference type="SUPFAM" id="SSF53623">
    <property type="entry name" value="MurD-like peptide ligases, catalytic domain"/>
    <property type="match status" value="1"/>
</dbReference>
<dbReference type="InterPro" id="IPR013221">
    <property type="entry name" value="Mur_ligase_cen"/>
</dbReference>
<dbReference type="Gene3D" id="3.90.190.20">
    <property type="entry name" value="Mur ligase, C-terminal domain"/>
    <property type="match status" value="1"/>
</dbReference>
<proteinExistence type="inferred from homology"/>
<dbReference type="InterPro" id="IPR036565">
    <property type="entry name" value="Mur-like_cat_sf"/>
</dbReference>
<dbReference type="InterPro" id="IPR004101">
    <property type="entry name" value="Mur_ligase_C"/>
</dbReference>
<dbReference type="InterPro" id="IPR005863">
    <property type="entry name" value="UDP-N-AcMur_synth"/>
</dbReference>
<keyword evidence="4 10" id="KW-0547">Nucleotide-binding</keyword>
<reference evidence="15 16" key="1">
    <citation type="submission" date="2017-01" db="EMBL/GenBank/DDBJ databases">
        <authorList>
            <person name="Varghese N."/>
            <person name="Submissions S."/>
        </authorList>
    </citation>
    <scope>NUCLEOTIDE SEQUENCE [LARGE SCALE GENOMIC DNA]</scope>
    <source>
        <strain evidence="15 16">ATCC 35905</strain>
    </source>
</reference>
<dbReference type="GO" id="GO:0009252">
    <property type="term" value="P:peptidoglycan biosynthetic process"/>
    <property type="evidence" value="ECO:0007669"/>
    <property type="project" value="UniProtKB-UniRule"/>
</dbReference>
<dbReference type="EMBL" id="FTNE01000027">
    <property type="protein sequence ID" value="SIR38089.1"/>
    <property type="molecule type" value="Genomic_DNA"/>
</dbReference>
<comment type="function">
    <text evidence="10 11">Involved in cell wall formation. Catalyzes the final step in the synthesis of UDP-N-acetylmuramoyl-pentapeptide, the precursor of murein.</text>
</comment>
<comment type="subcellular location">
    <subcellularLocation>
        <location evidence="10 11">Cytoplasm</location>
    </subcellularLocation>
</comment>
<dbReference type="InterPro" id="IPR035911">
    <property type="entry name" value="MurE/MurF_N"/>
</dbReference>
<comment type="catalytic activity">
    <reaction evidence="10 11">
        <text>D-alanyl-D-alanine + UDP-N-acetyl-alpha-D-muramoyl-L-alanyl-gamma-D-glutamyl-meso-2,6-diaminopimelate + ATP = UDP-N-acetyl-alpha-D-muramoyl-L-alanyl-gamma-D-glutamyl-meso-2,6-diaminopimeloyl-D-alanyl-D-alanine + ADP + phosphate + H(+)</text>
        <dbReference type="Rhea" id="RHEA:28374"/>
        <dbReference type="ChEBI" id="CHEBI:15378"/>
        <dbReference type="ChEBI" id="CHEBI:30616"/>
        <dbReference type="ChEBI" id="CHEBI:43474"/>
        <dbReference type="ChEBI" id="CHEBI:57822"/>
        <dbReference type="ChEBI" id="CHEBI:61386"/>
        <dbReference type="ChEBI" id="CHEBI:83905"/>
        <dbReference type="ChEBI" id="CHEBI:456216"/>
        <dbReference type="EC" id="6.3.2.10"/>
    </reaction>
</comment>
<dbReference type="Gene3D" id="3.40.1390.10">
    <property type="entry name" value="MurE/MurF, N-terminal domain"/>
    <property type="match status" value="1"/>
</dbReference>
<dbReference type="UniPathway" id="UPA00219"/>
<dbReference type="EC" id="6.3.2.10" evidence="10 11"/>
<evidence type="ECO:0000256" key="11">
    <source>
        <dbReference type="RuleBase" id="RU004136"/>
    </source>
</evidence>
<feature type="domain" description="Mur ligase N-terminal catalytic" evidence="12">
    <location>
        <begin position="26"/>
        <end position="71"/>
    </location>
</feature>
<comment type="caution">
    <text evidence="10">Lacks conserved residue(s) required for the propagation of feature annotation.</text>
</comment>
<dbReference type="Pfam" id="PF02875">
    <property type="entry name" value="Mur_ligase_C"/>
    <property type="match status" value="1"/>
</dbReference>
<keyword evidence="7 10" id="KW-0573">Peptidoglycan synthesis</keyword>
<evidence type="ECO:0000256" key="10">
    <source>
        <dbReference type="HAMAP-Rule" id="MF_02019"/>
    </source>
</evidence>
<evidence type="ECO:0000256" key="7">
    <source>
        <dbReference type="ARBA" id="ARBA00022984"/>
    </source>
</evidence>
<evidence type="ECO:0000256" key="9">
    <source>
        <dbReference type="ARBA" id="ARBA00023316"/>
    </source>
</evidence>
<keyword evidence="1 10" id="KW-0963">Cytoplasm</keyword>
<evidence type="ECO:0000259" key="14">
    <source>
        <dbReference type="Pfam" id="PF08245"/>
    </source>
</evidence>
<dbReference type="SUPFAM" id="SSF63418">
    <property type="entry name" value="MurE/MurF N-terminal domain"/>
    <property type="match status" value="1"/>
</dbReference>
<feature type="domain" description="Mur ligase central" evidence="14">
    <location>
        <begin position="104"/>
        <end position="291"/>
    </location>
</feature>
<evidence type="ECO:0000259" key="13">
    <source>
        <dbReference type="Pfam" id="PF02875"/>
    </source>
</evidence>
<evidence type="ECO:0000256" key="4">
    <source>
        <dbReference type="ARBA" id="ARBA00022741"/>
    </source>
</evidence>
<dbReference type="GO" id="GO:0005524">
    <property type="term" value="F:ATP binding"/>
    <property type="evidence" value="ECO:0007669"/>
    <property type="project" value="UniProtKB-UniRule"/>
</dbReference>
<dbReference type="GO" id="GO:0047480">
    <property type="term" value="F:UDP-N-acetylmuramoyl-tripeptide-D-alanyl-D-alanine ligase activity"/>
    <property type="evidence" value="ECO:0007669"/>
    <property type="project" value="UniProtKB-UniRule"/>
</dbReference>
<dbReference type="Proteomes" id="UP000186308">
    <property type="component" value="Unassembled WGS sequence"/>
</dbReference>
<dbReference type="NCBIfam" id="TIGR01143">
    <property type="entry name" value="murF"/>
    <property type="match status" value="1"/>
</dbReference>
<evidence type="ECO:0000313" key="15">
    <source>
        <dbReference type="EMBL" id="SIR38089.1"/>
    </source>
</evidence>
<evidence type="ECO:0000256" key="8">
    <source>
        <dbReference type="ARBA" id="ARBA00023306"/>
    </source>
</evidence>
<comment type="pathway">
    <text evidence="10 11">Cell wall biogenesis; peptidoglycan biosynthesis.</text>
</comment>
<name>A0A8G2FHV6_ACIRU</name>
<evidence type="ECO:0000256" key="1">
    <source>
        <dbReference type="ARBA" id="ARBA00022490"/>
    </source>
</evidence>
<sequence length="451" mass="46040">MTILWSADELAIATGGAFPRDRFAASGVAIDSRSLGAGDLFVALQDTRDGHDFVPDALRQGAAGALVSQDAGAGPALLVEDTEDALSRLGAFGRARSAARVAAVTGSVGKSTTKEMLRRIFTGFGATHAAEASFNNHIGVPLTLARLPADAAYAVVEIGMNHPGEIAPLAAIARPHVAIITSIAASHIGLMGSIEAIADEKAEVLRGLLPGGTAVLPRGPHLARLARRAPDGATIISFGTHDLAEARLLDADSDAGGVSVTANILNRIVRLRLAAPGTHMAINAVAALAAAVALGLDAEAAAAALDGFAPLPGRGAQRSLRIGGGTITLLDESYNASGASIRAALDVLALHPGRHIVVLGDMLELGDYADDEHRDLAAPVAAVADLVFACGEKMRLLADDLPPACASHWAPTAADLAPSVRDALRDGDVVLVKGSLGSRMRTIITLLEDAA</sequence>
<protein>
    <recommendedName>
        <fullName evidence="10 11">UDP-N-acetylmuramoyl-tripeptide--D-alanyl-D-alanine ligase</fullName>
        <ecNumber evidence="10 11">6.3.2.10</ecNumber>
    </recommendedName>
    <alternativeName>
        <fullName evidence="10">D-alanyl-D-alanine-adding enzyme</fullName>
    </alternativeName>
</protein>
<accession>A0A8G2FHV6</accession>
<keyword evidence="16" id="KW-1185">Reference proteome</keyword>
<keyword evidence="8 10" id="KW-0131">Cell cycle</keyword>
<evidence type="ECO:0000256" key="6">
    <source>
        <dbReference type="ARBA" id="ARBA00022960"/>
    </source>
</evidence>
<comment type="caution">
    <text evidence="15">The sequence shown here is derived from an EMBL/GenBank/DDBJ whole genome shotgun (WGS) entry which is preliminary data.</text>
</comment>
<keyword evidence="9 10" id="KW-0961">Cell wall biogenesis/degradation</keyword>
<dbReference type="Pfam" id="PF01225">
    <property type="entry name" value="Mur_ligase"/>
    <property type="match status" value="1"/>
</dbReference>
<dbReference type="InterPro" id="IPR051046">
    <property type="entry name" value="MurCDEF_CellWall_CoF430Synth"/>
</dbReference>